<dbReference type="RefSeq" id="WP_093852504.1">
    <property type="nucleotide sequence ID" value="NZ_FOSG01000034.1"/>
</dbReference>
<feature type="binding site" description="in other chain" evidence="8">
    <location>
        <begin position="133"/>
        <end position="135"/>
    </location>
    <ligand>
        <name>FMN</name>
        <dbReference type="ChEBI" id="CHEBI:58210"/>
        <note>ligand shared between dimeric partners</note>
    </ligand>
</feature>
<evidence type="ECO:0000256" key="1">
    <source>
        <dbReference type="ARBA" id="ARBA00007118"/>
    </source>
</evidence>
<reference evidence="11" key="1">
    <citation type="submission" date="2016-10" db="EMBL/GenBank/DDBJ databases">
        <authorList>
            <person name="Varghese N."/>
            <person name="Submissions S."/>
        </authorList>
    </citation>
    <scope>NUCLEOTIDE SEQUENCE [LARGE SCALE GENOMIC DNA]</scope>
    <source>
        <strain evidence="11">PL19</strain>
    </source>
</reference>
<keyword evidence="11" id="KW-1185">Reference proteome</keyword>
<dbReference type="AlphaFoldDB" id="A0A1I4LXQ5"/>
<dbReference type="CDD" id="cd02135">
    <property type="entry name" value="YdjA-like"/>
    <property type="match status" value="1"/>
</dbReference>
<dbReference type="InterPro" id="IPR026021">
    <property type="entry name" value="YdjA-like"/>
</dbReference>
<dbReference type="Gene3D" id="3.40.109.10">
    <property type="entry name" value="NADH Oxidase"/>
    <property type="match status" value="1"/>
</dbReference>
<organism evidence="10 11">
    <name type="scientific">Streptomyces pini</name>
    <dbReference type="NCBI Taxonomy" id="1520580"/>
    <lineage>
        <taxon>Bacteria</taxon>
        <taxon>Bacillati</taxon>
        <taxon>Actinomycetota</taxon>
        <taxon>Actinomycetes</taxon>
        <taxon>Kitasatosporales</taxon>
        <taxon>Streptomycetaceae</taxon>
        <taxon>Streptomyces</taxon>
    </lineage>
</organism>
<evidence type="ECO:0000259" key="9">
    <source>
        <dbReference type="Pfam" id="PF00881"/>
    </source>
</evidence>
<dbReference type="InterPro" id="IPR000415">
    <property type="entry name" value="Nitroreductase-like"/>
</dbReference>
<evidence type="ECO:0000313" key="10">
    <source>
        <dbReference type="EMBL" id="SFL95623.1"/>
    </source>
</evidence>
<comment type="cofactor">
    <cofactor evidence="8">
        <name>FMN</name>
        <dbReference type="ChEBI" id="CHEBI:58210"/>
    </cofactor>
    <text evidence="8">Binds 1 FMN per subunit.</text>
</comment>
<dbReference type="PANTHER" id="PTHR43821">
    <property type="entry name" value="NAD(P)H NITROREDUCTASE YDJA-RELATED"/>
    <property type="match status" value="1"/>
</dbReference>
<dbReference type="SUPFAM" id="SSF55469">
    <property type="entry name" value="FMN-dependent nitroreductase-like"/>
    <property type="match status" value="1"/>
</dbReference>
<evidence type="ECO:0000256" key="5">
    <source>
        <dbReference type="ARBA" id="ARBA00023002"/>
    </source>
</evidence>
<keyword evidence="2 7" id="KW-0285">Flavoprotein</keyword>
<dbReference type="EC" id="1.-.-.-" evidence="7"/>
<comment type="similarity">
    <text evidence="1 7">Belongs to the nitroreductase family.</text>
</comment>
<keyword evidence="5 7" id="KW-0560">Oxidoreductase</keyword>
<sequence length="216" mass="24010">MDIMTAVLTRRSQHQLVEPAPNDQEFAYLLRAAATAPDHGRLRPWRWILVRDEGRIALGRCFADECAGPEFRRGQMEAKTQRAPLLATLVFSPVLNDTGRGSPVPEWEQLAATSAMAGFLMLLLHARGFGSVWRTGRFTESERIRRVLGLRPEERLMGWLYIGTPQRLGSSTRRVTEDVTDRISVFAPEPLAYPSASVPRIRAAASSGAAQRAGEL</sequence>
<evidence type="ECO:0000256" key="4">
    <source>
        <dbReference type="ARBA" id="ARBA00022857"/>
    </source>
</evidence>
<keyword evidence="6 7" id="KW-0520">NAD</keyword>
<evidence type="ECO:0000256" key="6">
    <source>
        <dbReference type="ARBA" id="ARBA00023027"/>
    </source>
</evidence>
<dbReference type="PANTHER" id="PTHR43821:SF1">
    <property type="entry name" value="NAD(P)H NITROREDUCTASE YDJA-RELATED"/>
    <property type="match status" value="1"/>
</dbReference>
<name>A0A1I4LXQ5_9ACTN</name>
<dbReference type="PIRSF" id="PIRSF000232">
    <property type="entry name" value="YdjA"/>
    <property type="match status" value="1"/>
</dbReference>
<accession>A0A1I4LXQ5</accession>
<dbReference type="InterPro" id="IPR029479">
    <property type="entry name" value="Nitroreductase"/>
</dbReference>
<dbReference type="GO" id="GO:0016491">
    <property type="term" value="F:oxidoreductase activity"/>
    <property type="evidence" value="ECO:0007669"/>
    <property type="project" value="UniProtKB-UniRule"/>
</dbReference>
<dbReference type="OrthoDB" id="3268470at2"/>
<dbReference type="Proteomes" id="UP000198928">
    <property type="component" value="Unassembled WGS sequence"/>
</dbReference>
<evidence type="ECO:0000313" key="11">
    <source>
        <dbReference type="Proteomes" id="UP000198928"/>
    </source>
</evidence>
<protein>
    <recommendedName>
        <fullName evidence="7">Putative NAD(P)H nitroreductase</fullName>
        <ecNumber evidence="7">1.-.-.-</ecNumber>
    </recommendedName>
</protein>
<keyword evidence="3 7" id="KW-0288">FMN</keyword>
<evidence type="ECO:0000256" key="3">
    <source>
        <dbReference type="ARBA" id="ARBA00022643"/>
    </source>
</evidence>
<dbReference type="Pfam" id="PF00881">
    <property type="entry name" value="Nitroreductase"/>
    <property type="match status" value="1"/>
</dbReference>
<evidence type="ECO:0000256" key="7">
    <source>
        <dbReference type="PIRNR" id="PIRNR000232"/>
    </source>
</evidence>
<evidence type="ECO:0000256" key="2">
    <source>
        <dbReference type="ARBA" id="ARBA00022630"/>
    </source>
</evidence>
<keyword evidence="4 7" id="KW-0521">NADP</keyword>
<proteinExistence type="inferred from homology"/>
<gene>
    <name evidence="10" type="ORF">SAMN05192584_1342</name>
</gene>
<feature type="binding site" description="in other chain" evidence="8">
    <location>
        <begin position="10"/>
        <end position="12"/>
    </location>
    <ligand>
        <name>FMN</name>
        <dbReference type="ChEBI" id="CHEBI:58210"/>
        <note>ligand shared between dimeric partners</note>
    </ligand>
</feature>
<dbReference type="InterPro" id="IPR052530">
    <property type="entry name" value="NAD(P)H_nitroreductase"/>
</dbReference>
<feature type="binding site" evidence="8">
    <location>
        <position position="39"/>
    </location>
    <ligand>
        <name>FMN</name>
        <dbReference type="ChEBI" id="CHEBI:58210"/>
        <note>ligand shared between dimeric partners</note>
    </ligand>
</feature>
<feature type="domain" description="Nitroreductase" evidence="9">
    <location>
        <begin position="9"/>
        <end position="163"/>
    </location>
</feature>
<evidence type="ECO:0000256" key="8">
    <source>
        <dbReference type="PIRSR" id="PIRSR000232-1"/>
    </source>
</evidence>
<dbReference type="EMBL" id="FOSG01000034">
    <property type="protein sequence ID" value="SFL95623.1"/>
    <property type="molecule type" value="Genomic_DNA"/>
</dbReference>